<feature type="transmembrane region" description="Helical" evidence="6">
    <location>
        <begin position="37"/>
        <end position="57"/>
    </location>
</feature>
<feature type="transmembrane region" description="Helical" evidence="6">
    <location>
        <begin position="7"/>
        <end position="31"/>
    </location>
</feature>
<evidence type="ECO:0000313" key="8">
    <source>
        <dbReference type="EMBL" id="AEA46193.1"/>
    </source>
</evidence>
<sequence>MRKKIGFWEAFSIGVGGMIGGGIFAVLGLSIQLSKSAAPIAFLLAGLIALTTAYSYARLSVRYPSEGGTIEFIVRAYGTGLLSGTLNVLLLASYIVMISLYAYAFGSYGANVLDFTNPIITKHLLTTFAIVLFTSINALGAVISGKTEDLLVAFKLAVLLIVAGAGMAFVDAARLSPSNWADPVSIVAGGMIIFLAYEGFELIANTGSDVEDPSILPKAFYAAVLLVIAIYVMIAVVTVGNLPYDVIIKARDYALAAAAEPPLGEIGFWLVTFAALASTSSAINATLYGTARASYMVAKYGQLPKAVEKPLWKEAYEGLLIISILSLLFANTASLESISTAGSSGFLLIFLFVNIAALKLRDSVKLNPVVPAAGATLTFVALVTLTYRMAETDVKNLMVFYTMIVASFLIEASYRTVTGRKIEECLDIRLRKREENLKNWHRWIDGIIDCIVDAFEDAEVYLVGSIARGEIGRAHDVDLLVLTENPPAKNKEKGVARELRQKAGLTPQHSVDIHFEDKQKKEEVLKRARHYKILKRSN</sequence>
<evidence type="ECO:0000256" key="6">
    <source>
        <dbReference type="SAM" id="Phobius"/>
    </source>
</evidence>
<feature type="transmembrane region" description="Helical" evidence="6">
    <location>
        <begin position="220"/>
        <end position="242"/>
    </location>
</feature>
<organism evidence="8 9">
    <name type="scientific">Archaeoglobus veneficus (strain DSM 11195 / SNP6)</name>
    <dbReference type="NCBI Taxonomy" id="693661"/>
    <lineage>
        <taxon>Archaea</taxon>
        <taxon>Methanobacteriati</taxon>
        <taxon>Methanobacteriota</taxon>
        <taxon>Archaeoglobi</taxon>
        <taxon>Archaeoglobales</taxon>
        <taxon>Archaeoglobaceae</taxon>
        <taxon>Archaeoglobus</taxon>
    </lineage>
</organism>
<dbReference type="SUPFAM" id="SSF81301">
    <property type="entry name" value="Nucleotidyltransferase"/>
    <property type="match status" value="1"/>
</dbReference>
<dbReference type="STRING" id="693661.Arcve_0152"/>
<reference evidence="8 9" key="1">
    <citation type="submission" date="2011-03" db="EMBL/GenBank/DDBJ databases">
        <title>The complete genome of Archaeoglobus veneficus SNP6.</title>
        <authorList>
            <consortium name="US DOE Joint Genome Institute (JGI-PGF)"/>
            <person name="Lucas S."/>
            <person name="Copeland A."/>
            <person name="Lapidus A."/>
            <person name="Bruce D."/>
            <person name="Goodwin L."/>
            <person name="Pitluck S."/>
            <person name="Kyrpides N."/>
            <person name="Mavromatis K."/>
            <person name="Pagani I."/>
            <person name="Ivanova N."/>
            <person name="Mikhailova N."/>
            <person name="Lu M."/>
            <person name="Detter J.C."/>
            <person name="Tapia R."/>
            <person name="Han C."/>
            <person name="Land M."/>
            <person name="Hauser L."/>
            <person name="Markowitz V."/>
            <person name="Cheng J.-F."/>
            <person name="Hugenholtz P."/>
            <person name="Woyke T."/>
            <person name="Wu D."/>
            <person name="Spring S."/>
            <person name="Brambilla E."/>
            <person name="Klenk H.-P."/>
            <person name="Eisen J.A."/>
        </authorList>
    </citation>
    <scope>NUCLEOTIDE SEQUENCE [LARGE SCALE GENOMIC DNA]</scope>
    <source>
        <strain>SNP6</strain>
    </source>
</reference>
<accession>F2KN92</accession>
<protein>
    <submittedName>
        <fullName evidence="8">DNA polymerase beta domain protein region</fullName>
    </submittedName>
</protein>
<dbReference type="GeneID" id="10393244"/>
<dbReference type="GO" id="GO:0005886">
    <property type="term" value="C:plasma membrane"/>
    <property type="evidence" value="ECO:0007669"/>
    <property type="project" value="UniProtKB-SubCell"/>
</dbReference>
<feature type="transmembrane region" description="Helical" evidence="6">
    <location>
        <begin position="124"/>
        <end position="143"/>
    </location>
</feature>
<dbReference type="Gene3D" id="1.20.1740.10">
    <property type="entry name" value="Amino acid/polyamine transporter I"/>
    <property type="match status" value="1"/>
</dbReference>
<dbReference type="Pfam" id="PF13520">
    <property type="entry name" value="AA_permease_2"/>
    <property type="match status" value="1"/>
</dbReference>
<dbReference type="HOGENOM" id="CLU_007946_15_2_2"/>
<proteinExistence type="predicted"/>
<dbReference type="GO" id="GO:0022857">
    <property type="term" value="F:transmembrane transporter activity"/>
    <property type="evidence" value="ECO:0007669"/>
    <property type="project" value="InterPro"/>
</dbReference>
<dbReference type="eggNOG" id="arCOG01205">
    <property type="taxonomic scope" value="Archaea"/>
</dbReference>
<evidence type="ECO:0000256" key="1">
    <source>
        <dbReference type="ARBA" id="ARBA00004651"/>
    </source>
</evidence>
<dbReference type="InterPro" id="IPR043519">
    <property type="entry name" value="NT_sf"/>
</dbReference>
<dbReference type="eggNOG" id="arCOG00009">
    <property type="taxonomic scope" value="Archaea"/>
</dbReference>
<keyword evidence="5 6" id="KW-0472">Membrane</keyword>
<feature type="transmembrane region" description="Helical" evidence="6">
    <location>
        <begin position="311"/>
        <end position="331"/>
    </location>
</feature>
<dbReference type="KEGG" id="ave:Arcve_0152"/>
<feature type="transmembrane region" description="Helical" evidence="6">
    <location>
        <begin position="78"/>
        <end position="104"/>
    </location>
</feature>
<dbReference type="InterPro" id="IPR002934">
    <property type="entry name" value="Polymerase_NTP_transf_dom"/>
</dbReference>
<evidence type="ECO:0000313" key="9">
    <source>
        <dbReference type="Proteomes" id="UP000008136"/>
    </source>
</evidence>
<evidence type="ECO:0000256" key="5">
    <source>
        <dbReference type="ARBA" id="ARBA00023136"/>
    </source>
</evidence>
<dbReference type="AlphaFoldDB" id="F2KN92"/>
<dbReference type="EMBL" id="CP002588">
    <property type="protein sequence ID" value="AEA46193.1"/>
    <property type="molecule type" value="Genomic_DNA"/>
</dbReference>
<dbReference type="InterPro" id="IPR002293">
    <property type="entry name" value="AA/rel_permease1"/>
</dbReference>
<dbReference type="RefSeq" id="WP_013682869.1">
    <property type="nucleotide sequence ID" value="NC_015320.1"/>
</dbReference>
<name>F2KN92_ARCVS</name>
<feature type="transmembrane region" description="Helical" evidence="6">
    <location>
        <begin position="180"/>
        <end position="200"/>
    </location>
</feature>
<keyword evidence="4 6" id="KW-1133">Transmembrane helix</keyword>
<dbReference type="InterPro" id="IPR050367">
    <property type="entry name" value="APC_superfamily"/>
</dbReference>
<keyword evidence="9" id="KW-1185">Reference proteome</keyword>
<feature type="transmembrane region" description="Helical" evidence="6">
    <location>
        <begin position="369"/>
        <end position="390"/>
    </location>
</feature>
<dbReference type="PANTHER" id="PTHR42770">
    <property type="entry name" value="AMINO ACID TRANSPORTER-RELATED"/>
    <property type="match status" value="1"/>
</dbReference>
<dbReference type="Pfam" id="PF01909">
    <property type="entry name" value="NTP_transf_2"/>
    <property type="match status" value="1"/>
</dbReference>
<evidence type="ECO:0000256" key="4">
    <source>
        <dbReference type="ARBA" id="ARBA00022989"/>
    </source>
</evidence>
<keyword evidence="3 6" id="KW-0812">Transmembrane</keyword>
<feature type="transmembrane region" description="Helical" evidence="6">
    <location>
        <begin position="150"/>
        <end position="168"/>
    </location>
</feature>
<dbReference type="PANTHER" id="PTHR42770:SF11">
    <property type="entry name" value="INNER MEMBRANE TRANSPORT PROTEIN YBAT"/>
    <property type="match status" value="1"/>
</dbReference>
<feature type="domain" description="Polymerase nucleotidyl transferase" evidence="7">
    <location>
        <begin position="446"/>
        <end position="526"/>
    </location>
</feature>
<evidence type="ECO:0000256" key="2">
    <source>
        <dbReference type="ARBA" id="ARBA00022475"/>
    </source>
</evidence>
<evidence type="ECO:0000256" key="3">
    <source>
        <dbReference type="ARBA" id="ARBA00022692"/>
    </source>
</evidence>
<keyword evidence="2" id="KW-1003">Cell membrane</keyword>
<dbReference type="Gene3D" id="3.30.460.10">
    <property type="entry name" value="Beta Polymerase, domain 2"/>
    <property type="match status" value="1"/>
</dbReference>
<comment type="subcellular location">
    <subcellularLocation>
        <location evidence="1">Cell membrane</location>
        <topology evidence="1">Multi-pass membrane protein</topology>
    </subcellularLocation>
</comment>
<dbReference type="CDD" id="cd05403">
    <property type="entry name" value="NT_KNTase_like"/>
    <property type="match status" value="1"/>
</dbReference>
<dbReference type="GO" id="GO:0016779">
    <property type="term" value="F:nucleotidyltransferase activity"/>
    <property type="evidence" value="ECO:0007669"/>
    <property type="project" value="InterPro"/>
</dbReference>
<dbReference type="Proteomes" id="UP000008136">
    <property type="component" value="Chromosome"/>
</dbReference>
<gene>
    <name evidence="8" type="ordered locus">Arcve_0152</name>
</gene>
<feature type="transmembrane region" description="Helical" evidence="6">
    <location>
        <begin position="337"/>
        <end position="357"/>
    </location>
</feature>
<feature type="transmembrane region" description="Helical" evidence="6">
    <location>
        <begin position="266"/>
        <end position="290"/>
    </location>
</feature>
<dbReference type="OrthoDB" id="43026at2157"/>
<evidence type="ECO:0000259" key="7">
    <source>
        <dbReference type="Pfam" id="PF01909"/>
    </source>
</evidence>
<feature type="transmembrane region" description="Helical" evidence="6">
    <location>
        <begin position="396"/>
        <end position="414"/>
    </location>
</feature>